<feature type="region of interest" description="Disordered" evidence="1">
    <location>
        <begin position="1"/>
        <end position="29"/>
    </location>
</feature>
<comment type="caution">
    <text evidence="2">The sequence shown here is derived from an EMBL/GenBank/DDBJ whole genome shotgun (WGS) entry which is preliminary data.</text>
</comment>
<dbReference type="SUPFAM" id="SSF48452">
    <property type="entry name" value="TPR-like"/>
    <property type="match status" value="1"/>
</dbReference>
<reference evidence="3" key="1">
    <citation type="submission" date="2016-07" db="EMBL/GenBank/DDBJ databases">
        <title>Sequence Frankia sp. strain CcI1.17.</title>
        <authorList>
            <person name="Ghodhbane-Gtari F."/>
            <person name="Swanson E."/>
            <person name="Gueddou A."/>
            <person name="Morris K."/>
            <person name="Hezbri K."/>
            <person name="Ktari A."/>
            <person name="Nouioui I."/>
            <person name="Abebe-Akele F."/>
            <person name="Simpson S."/>
            <person name="Thomas K."/>
            <person name="Gtari M."/>
            <person name="Tisa L.S."/>
            <person name="Hurst S."/>
        </authorList>
    </citation>
    <scope>NUCLEOTIDE SEQUENCE [LARGE SCALE GENOMIC DNA]</scope>
    <source>
        <strain evidence="3">Cc1.17</strain>
    </source>
</reference>
<dbReference type="EMBL" id="MBLM01000173">
    <property type="protein sequence ID" value="OHV28669.1"/>
    <property type="molecule type" value="Genomic_DNA"/>
</dbReference>
<dbReference type="InterPro" id="IPR011990">
    <property type="entry name" value="TPR-like_helical_dom_sf"/>
</dbReference>
<keyword evidence="3" id="KW-1185">Reference proteome</keyword>
<sequence>MHRTRPGHPTARRHPHRARRTGRPSATPSTLTARVVLADALGRADGTNEARRLFDETIPRLGHLLPSTSPVLLSALGRRARLLAAVGARDEARALLAEVVATR</sequence>
<dbReference type="AlphaFoldDB" id="A0A1S1Q511"/>
<name>A0A1S1Q511_9ACTN</name>
<protein>
    <recommendedName>
        <fullName evidence="4">Bacterial transcriptional activator domain-containing protein</fullName>
    </recommendedName>
</protein>
<organism evidence="2 3">
    <name type="scientific">Parafrankia colletiae</name>
    <dbReference type="NCBI Taxonomy" id="573497"/>
    <lineage>
        <taxon>Bacteria</taxon>
        <taxon>Bacillati</taxon>
        <taxon>Actinomycetota</taxon>
        <taxon>Actinomycetes</taxon>
        <taxon>Frankiales</taxon>
        <taxon>Frankiaceae</taxon>
        <taxon>Parafrankia</taxon>
    </lineage>
</organism>
<dbReference type="Gene3D" id="1.25.40.10">
    <property type="entry name" value="Tetratricopeptide repeat domain"/>
    <property type="match status" value="1"/>
</dbReference>
<dbReference type="Proteomes" id="UP000179627">
    <property type="component" value="Unassembled WGS sequence"/>
</dbReference>
<accession>A0A1S1Q511</accession>
<evidence type="ECO:0000313" key="2">
    <source>
        <dbReference type="EMBL" id="OHV28669.1"/>
    </source>
</evidence>
<dbReference type="RefSeq" id="WP_071091713.1">
    <property type="nucleotide sequence ID" value="NZ_MBLM01000173.1"/>
</dbReference>
<gene>
    <name evidence="2" type="ORF">CC117_30085</name>
</gene>
<evidence type="ECO:0000313" key="3">
    <source>
        <dbReference type="Proteomes" id="UP000179627"/>
    </source>
</evidence>
<evidence type="ECO:0000256" key="1">
    <source>
        <dbReference type="SAM" id="MobiDB-lite"/>
    </source>
</evidence>
<proteinExistence type="predicted"/>
<feature type="compositionally biased region" description="Basic residues" evidence="1">
    <location>
        <begin position="1"/>
        <end position="22"/>
    </location>
</feature>
<evidence type="ECO:0008006" key="4">
    <source>
        <dbReference type="Google" id="ProtNLM"/>
    </source>
</evidence>